<dbReference type="RefSeq" id="XP_003669406.1">
    <property type="nucleotide sequence ID" value="XM_003669358.1"/>
</dbReference>
<evidence type="ECO:0000313" key="7">
    <source>
        <dbReference type="Proteomes" id="UP000000689"/>
    </source>
</evidence>
<dbReference type="Pfam" id="PF23240">
    <property type="entry name" value="HAT_PRP39_N"/>
    <property type="match status" value="1"/>
</dbReference>
<dbReference type="GO" id="GO:0005685">
    <property type="term" value="C:U1 snRNP"/>
    <property type="evidence" value="ECO:0007669"/>
    <property type="project" value="EnsemblFungi"/>
</dbReference>
<dbReference type="KEGG" id="ndi:NDAI_0C05040"/>
<dbReference type="Gene3D" id="1.25.40.10">
    <property type="entry name" value="Tetratricopeptide repeat domain"/>
    <property type="match status" value="2"/>
</dbReference>
<proteinExistence type="predicted"/>
<dbReference type="GeneID" id="11496297"/>
<dbReference type="HOGENOM" id="CLU_037892_0_0_1"/>
<organism evidence="6 7">
    <name type="scientific">Naumovozyma dairenensis (strain ATCC 10597 / BCRC 20456 / CBS 421 / NBRC 0211 / NRRL Y-12639)</name>
    <name type="common">Saccharomyces dairenensis</name>
    <dbReference type="NCBI Taxonomy" id="1071378"/>
    <lineage>
        <taxon>Eukaryota</taxon>
        <taxon>Fungi</taxon>
        <taxon>Dikarya</taxon>
        <taxon>Ascomycota</taxon>
        <taxon>Saccharomycotina</taxon>
        <taxon>Saccharomycetes</taxon>
        <taxon>Saccharomycetales</taxon>
        <taxon>Saccharomycetaceae</taxon>
        <taxon>Naumovozyma</taxon>
    </lineage>
</organism>
<dbReference type="EMBL" id="HE580269">
    <property type="protein sequence ID" value="CCD24163.1"/>
    <property type="molecule type" value="Genomic_DNA"/>
</dbReference>
<evidence type="ECO:0000256" key="2">
    <source>
        <dbReference type="ARBA" id="ARBA00022664"/>
    </source>
</evidence>
<keyword evidence="3" id="KW-0677">Repeat</keyword>
<dbReference type="GO" id="GO:0000395">
    <property type="term" value="P:mRNA 5'-splice site recognition"/>
    <property type="evidence" value="ECO:0007669"/>
    <property type="project" value="TreeGrafter"/>
</dbReference>
<keyword evidence="4" id="KW-0508">mRNA splicing</keyword>
<sequence>MNKYTSIITDDKFSLLTLRVTEYPKCLSHWETLISHLITKSKPINKALEPELCDLIRNTYESILFHFPYLENYHIDYALFEFKLGNISKVHKTFKQALSIFNQRSLLLWISYLKICNDIILEPKQLFKKYETAEKYIGLHFYSAEFWDLYLKQLEERCIMKNRYFIVLRKILEIPLYSYSKFYAIWLHHIDNIKDLSQLTYLVRKDELLKKFNIDVDFRRRRGLLLLDAKTKLKKLTKELYTVTQCQVLEMFTLFESKITTQYYTSPENLIASDEIVIWEKYINYTINLNITNLIYLNFQRALLPLAHYDLIWIKYANWLIDKENDLPSANNILLQGLKVSLKKSNILKLLYTVLLRMNEIQKLSDILNELEKSYGNKIENTEDFSLFWDFIQFTIFLKNTPSQSRYSDATQSTELLPSSIFEKIMKRLSYGDSKNGQEDILSNLIQLQTKDNTNTIEEEVFKRIIASKWDYYLNNGIFWALYSRLIFFDPSRSYLEKRKYIVSSIWKVASDYNLKNKISLKEFCINYLTDDIEIFEDLFDIHE</sequence>
<dbReference type="STRING" id="1071378.G0W8Q2"/>
<comment type="subcellular location">
    <subcellularLocation>
        <location evidence="1">Nucleus</location>
    </subcellularLocation>
</comment>
<evidence type="ECO:0000256" key="4">
    <source>
        <dbReference type="ARBA" id="ARBA00023187"/>
    </source>
</evidence>
<protein>
    <recommendedName>
        <fullName evidence="8">Suppressor of forked domain-containing protein</fullName>
    </recommendedName>
</protein>
<accession>G0W8Q2</accession>
<keyword evidence="2" id="KW-0507">mRNA processing</keyword>
<dbReference type="SMART" id="SM00386">
    <property type="entry name" value="HAT"/>
    <property type="match status" value="4"/>
</dbReference>
<gene>
    <name evidence="6" type="primary">NDAI0C05040</name>
    <name evidence="6" type="ordered locus">NDAI_0C05040</name>
</gene>
<keyword evidence="5" id="KW-0539">Nucleus</keyword>
<evidence type="ECO:0000313" key="6">
    <source>
        <dbReference type="EMBL" id="CCD24163.1"/>
    </source>
</evidence>
<evidence type="ECO:0000256" key="5">
    <source>
        <dbReference type="ARBA" id="ARBA00023242"/>
    </source>
</evidence>
<dbReference type="PANTHER" id="PTHR17204:SF23">
    <property type="entry name" value="U1 SMALL NUCLEAR RIBONUCLEOPROTEIN COMPONENT PRP42"/>
    <property type="match status" value="1"/>
</dbReference>
<dbReference type="OrthoDB" id="10265668at2759"/>
<dbReference type="SUPFAM" id="SSF48452">
    <property type="entry name" value="TPR-like"/>
    <property type="match status" value="1"/>
</dbReference>
<name>G0W8Q2_NAUDC</name>
<dbReference type="PANTHER" id="PTHR17204">
    <property type="entry name" value="PRE-MRNA PROCESSING PROTEIN PRP39-RELATED"/>
    <property type="match status" value="1"/>
</dbReference>
<dbReference type="eggNOG" id="KOG1258">
    <property type="taxonomic scope" value="Eukaryota"/>
</dbReference>
<reference evidence="6 7" key="1">
    <citation type="journal article" date="2011" name="Proc. Natl. Acad. Sci. U.S.A.">
        <title>Evolutionary erosion of yeast sex chromosomes by mating-type switching accidents.</title>
        <authorList>
            <person name="Gordon J.L."/>
            <person name="Armisen D."/>
            <person name="Proux-Wera E."/>
            <person name="Oheigeartaigh S.S."/>
            <person name="Byrne K.P."/>
            <person name="Wolfe K.H."/>
        </authorList>
    </citation>
    <scope>NUCLEOTIDE SEQUENCE [LARGE SCALE GENOMIC DNA]</scope>
    <source>
        <strain evidence="7">ATCC 10597 / BCRC 20456 / CBS 421 / NBRC 0211 / NRRL Y-12639</strain>
    </source>
</reference>
<dbReference type="InterPro" id="IPR059164">
    <property type="entry name" value="HAT_PRP39_C"/>
</dbReference>
<dbReference type="InterPro" id="IPR003107">
    <property type="entry name" value="HAT"/>
</dbReference>
<evidence type="ECO:0000256" key="1">
    <source>
        <dbReference type="ARBA" id="ARBA00004123"/>
    </source>
</evidence>
<evidence type="ECO:0000256" key="3">
    <source>
        <dbReference type="ARBA" id="ARBA00022737"/>
    </source>
</evidence>
<evidence type="ECO:0008006" key="8">
    <source>
        <dbReference type="Google" id="ProtNLM"/>
    </source>
</evidence>
<dbReference type="GO" id="GO:0071004">
    <property type="term" value="C:U2-type prespliceosome"/>
    <property type="evidence" value="ECO:0007669"/>
    <property type="project" value="EnsemblFungi"/>
</dbReference>
<dbReference type="Pfam" id="PF23241">
    <property type="entry name" value="HAT_PRP39_C"/>
    <property type="match status" value="1"/>
</dbReference>
<dbReference type="GO" id="GO:0030627">
    <property type="term" value="F:pre-mRNA 5'-splice site binding"/>
    <property type="evidence" value="ECO:0007669"/>
    <property type="project" value="TreeGrafter"/>
</dbReference>
<dbReference type="InterPro" id="IPR011990">
    <property type="entry name" value="TPR-like_helical_dom_sf"/>
</dbReference>
<dbReference type="GO" id="GO:0000243">
    <property type="term" value="C:commitment complex"/>
    <property type="evidence" value="ECO:0007669"/>
    <property type="project" value="TreeGrafter"/>
</dbReference>
<dbReference type="OMA" id="IELWISY"/>
<dbReference type="Proteomes" id="UP000000689">
    <property type="component" value="Chromosome 3"/>
</dbReference>
<keyword evidence="7" id="KW-1185">Reference proteome</keyword>
<dbReference type="AlphaFoldDB" id="G0W8Q2"/>